<keyword evidence="3" id="KW-1185">Reference proteome</keyword>
<keyword evidence="1" id="KW-0472">Membrane</keyword>
<gene>
    <name evidence="2" type="ORF">ACFPXP_19215</name>
</gene>
<name>A0ABW1IU87_9BACL</name>
<keyword evidence="1" id="KW-1133">Transmembrane helix</keyword>
<comment type="caution">
    <text evidence="2">The sequence shown here is derived from an EMBL/GenBank/DDBJ whole genome shotgun (WGS) entry which is preliminary data.</text>
</comment>
<dbReference type="Proteomes" id="UP001596250">
    <property type="component" value="Unassembled WGS sequence"/>
</dbReference>
<proteinExistence type="predicted"/>
<keyword evidence="1" id="KW-0812">Transmembrane</keyword>
<evidence type="ECO:0000256" key="1">
    <source>
        <dbReference type="SAM" id="Phobius"/>
    </source>
</evidence>
<protein>
    <submittedName>
        <fullName evidence="2">Uncharacterized protein</fullName>
    </submittedName>
</protein>
<dbReference type="EMBL" id="JBHSQV010000182">
    <property type="protein sequence ID" value="MFC5988539.1"/>
    <property type="molecule type" value="Genomic_DNA"/>
</dbReference>
<evidence type="ECO:0000313" key="2">
    <source>
        <dbReference type="EMBL" id="MFC5988539.1"/>
    </source>
</evidence>
<reference evidence="3" key="1">
    <citation type="journal article" date="2019" name="Int. J. Syst. Evol. Microbiol.">
        <title>The Global Catalogue of Microorganisms (GCM) 10K type strain sequencing project: providing services to taxonomists for standard genome sequencing and annotation.</title>
        <authorList>
            <consortium name="The Broad Institute Genomics Platform"/>
            <consortium name="The Broad Institute Genome Sequencing Center for Infectious Disease"/>
            <person name="Wu L."/>
            <person name="Ma J."/>
        </authorList>
    </citation>
    <scope>NUCLEOTIDE SEQUENCE [LARGE SCALE GENOMIC DNA]</scope>
    <source>
        <strain evidence="3">CCM 8749</strain>
    </source>
</reference>
<organism evidence="2 3">
    <name type="scientific">Marinicrinis lubricantis</name>
    <dbReference type="NCBI Taxonomy" id="2086470"/>
    <lineage>
        <taxon>Bacteria</taxon>
        <taxon>Bacillati</taxon>
        <taxon>Bacillota</taxon>
        <taxon>Bacilli</taxon>
        <taxon>Bacillales</taxon>
        <taxon>Paenibacillaceae</taxon>
    </lineage>
</organism>
<evidence type="ECO:0000313" key="3">
    <source>
        <dbReference type="Proteomes" id="UP001596250"/>
    </source>
</evidence>
<accession>A0ABW1IU87</accession>
<dbReference type="RefSeq" id="WP_379896013.1">
    <property type="nucleotide sequence ID" value="NZ_CBCSCT010000011.1"/>
</dbReference>
<feature type="transmembrane region" description="Helical" evidence="1">
    <location>
        <begin position="6"/>
        <end position="25"/>
    </location>
</feature>
<sequence length="164" mass="19402">MTNDISIVSLLLFMMIVVMLSRRAYFSFLRRVSAKTLRRIGLSLDELDFVLHGLIYYLPIPSHDPDILASRLEELHVHVQLKSWLYPSVLGVRVSMKMKSGKEITAAYLNRHEYRAALLDRFSQEGRISDREYEWIASAHLIQEQTKEQIRQHVYEEIHNRRYL</sequence>